<dbReference type="Pfam" id="PF02519">
    <property type="entry name" value="Auxin_inducible"/>
    <property type="match status" value="1"/>
</dbReference>
<dbReference type="PANTHER" id="PTHR31374:SF198">
    <property type="entry name" value="AUXIN-RESPONSIVE PROTEIN SAUR72"/>
    <property type="match status" value="1"/>
</dbReference>
<proteinExistence type="inferred from homology"/>
<accession>S8C5U1</accession>
<gene>
    <name evidence="2" type="ORF">M569_12598</name>
</gene>
<dbReference type="InterPro" id="IPR003676">
    <property type="entry name" value="SAUR_fam"/>
</dbReference>
<comment type="similarity">
    <text evidence="1">Belongs to the ARG7 family.</text>
</comment>
<dbReference type="AlphaFoldDB" id="S8C5U1"/>
<dbReference type="EMBL" id="AUSU01006322">
    <property type="protein sequence ID" value="EPS62195.1"/>
    <property type="molecule type" value="Genomic_DNA"/>
</dbReference>
<comment type="caution">
    <text evidence="2">The sequence shown here is derived from an EMBL/GenBank/DDBJ whole genome shotgun (WGS) entry which is preliminary data.</text>
</comment>
<name>S8C5U1_9LAMI</name>
<feature type="non-terminal residue" evidence="2">
    <location>
        <position position="72"/>
    </location>
</feature>
<dbReference type="Proteomes" id="UP000015453">
    <property type="component" value="Unassembled WGS sequence"/>
</dbReference>
<feature type="non-terminal residue" evidence="2">
    <location>
        <position position="1"/>
    </location>
</feature>
<reference evidence="2 3" key="1">
    <citation type="journal article" date="2013" name="BMC Genomics">
        <title>The miniature genome of a carnivorous plant Genlisea aurea contains a low number of genes and short non-coding sequences.</title>
        <authorList>
            <person name="Leushkin E.V."/>
            <person name="Sutormin R.A."/>
            <person name="Nabieva E.R."/>
            <person name="Penin A.A."/>
            <person name="Kondrashov A.S."/>
            <person name="Logacheva M.D."/>
        </authorList>
    </citation>
    <scope>NUCLEOTIDE SEQUENCE [LARGE SCALE GENOMIC DNA]</scope>
</reference>
<evidence type="ECO:0000313" key="2">
    <source>
        <dbReference type="EMBL" id="EPS62195.1"/>
    </source>
</evidence>
<dbReference type="GO" id="GO:0009733">
    <property type="term" value="P:response to auxin"/>
    <property type="evidence" value="ECO:0007669"/>
    <property type="project" value="InterPro"/>
</dbReference>
<dbReference type="OrthoDB" id="838391at2759"/>
<protein>
    <submittedName>
        <fullName evidence="2">Uncharacterized protein</fullName>
    </submittedName>
</protein>
<keyword evidence="3" id="KW-1185">Reference proteome</keyword>
<evidence type="ECO:0000256" key="1">
    <source>
        <dbReference type="ARBA" id="ARBA00006974"/>
    </source>
</evidence>
<organism evidence="2 3">
    <name type="scientific">Genlisea aurea</name>
    <dbReference type="NCBI Taxonomy" id="192259"/>
    <lineage>
        <taxon>Eukaryota</taxon>
        <taxon>Viridiplantae</taxon>
        <taxon>Streptophyta</taxon>
        <taxon>Embryophyta</taxon>
        <taxon>Tracheophyta</taxon>
        <taxon>Spermatophyta</taxon>
        <taxon>Magnoliopsida</taxon>
        <taxon>eudicotyledons</taxon>
        <taxon>Gunneridae</taxon>
        <taxon>Pentapetalae</taxon>
        <taxon>asterids</taxon>
        <taxon>lamiids</taxon>
        <taxon>Lamiales</taxon>
        <taxon>Lentibulariaceae</taxon>
        <taxon>Genlisea</taxon>
    </lineage>
</organism>
<sequence>GAVPAGYLPVRVGKEMERFVVSAELLNQPIFVKLLDKSAAMYGYEQKGVLRIPCRVYVFERLIETLWNGGSA</sequence>
<dbReference type="PANTHER" id="PTHR31374">
    <property type="entry name" value="AUXIN-INDUCED PROTEIN-LIKE-RELATED"/>
    <property type="match status" value="1"/>
</dbReference>
<evidence type="ECO:0000313" key="3">
    <source>
        <dbReference type="Proteomes" id="UP000015453"/>
    </source>
</evidence>